<evidence type="ECO:0000313" key="2">
    <source>
        <dbReference type="EMBL" id="MDK2563585.1"/>
    </source>
</evidence>
<gene>
    <name evidence="2" type="ORF">QOZ84_08485</name>
</gene>
<proteinExistence type="predicted"/>
<protein>
    <submittedName>
        <fullName evidence="2">Uncharacterized protein</fullName>
    </submittedName>
</protein>
<evidence type="ECO:0000256" key="1">
    <source>
        <dbReference type="SAM" id="Phobius"/>
    </source>
</evidence>
<keyword evidence="3" id="KW-1185">Reference proteome</keyword>
<keyword evidence="1" id="KW-0812">Transmembrane</keyword>
<reference evidence="2 3" key="1">
    <citation type="submission" date="2023-05" db="EMBL/GenBank/DDBJ databases">
        <title>Rombocin, a short stable natural nisin variant, displays selective antimicrobial activity against Listeria monocytogenes and employs dual mode of action to kill target bacterial strains.</title>
        <authorList>
            <person name="Wambui J."/>
            <person name="Stephan R."/>
            <person name="Kuipers O.P."/>
        </authorList>
    </citation>
    <scope>NUCLEOTIDE SEQUENCE [LARGE SCALE GENOMIC DNA]</scope>
    <source>
        <strain evidence="2 3">RC002</strain>
    </source>
</reference>
<sequence length="139" mass="16439">MKKYKTLNFLEDNKYDFINKLALFSVLVFIFLNLLIHLINLKELKSEIVNSETQKITTNKVEKIKEVDTNNIKLIYSMFGPENIDEMKLSNENIEVRGKCSDLNLLYDIEDVELIKNASVDGIKKEENYYMFRLEYQAR</sequence>
<dbReference type="Proteomes" id="UP001301012">
    <property type="component" value="Unassembled WGS sequence"/>
</dbReference>
<dbReference type="EMBL" id="JASKYM010000003">
    <property type="protein sequence ID" value="MDK2563585.1"/>
    <property type="molecule type" value="Genomic_DNA"/>
</dbReference>
<organism evidence="2 3">
    <name type="scientific">Romboutsia sedimentorum</name>
    <dbReference type="NCBI Taxonomy" id="1368474"/>
    <lineage>
        <taxon>Bacteria</taxon>
        <taxon>Bacillati</taxon>
        <taxon>Bacillota</taxon>
        <taxon>Clostridia</taxon>
        <taxon>Peptostreptococcales</taxon>
        <taxon>Peptostreptococcaceae</taxon>
        <taxon>Romboutsia</taxon>
    </lineage>
</organism>
<name>A0ABT7E9H9_9FIRM</name>
<accession>A0ABT7E9H9</accession>
<comment type="caution">
    <text evidence="2">The sequence shown here is derived from an EMBL/GenBank/DDBJ whole genome shotgun (WGS) entry which is preliminary data.</text>
</comment>
<evidence type="ECO:0000313" key="3">
    <source>
        <dbReference type="Proteomes" id="UP001301012"/>
    </source>
</evidence>
<feature type="transmembrane region" description="Helical" evidence="1">
    <location>
        <begin position="21"/>
        <end position="39"/>
    </location>
</feature>
<keyword evidence="1" id="KW-0472">Membrane</keyword>
<dbReference type="RefSeq" id="WP_284132532.1">
    <property type="nucleotide sequence ID" value="NZ_JASKYM010000003.1"/>
</dbReference>
<keyword evidence="1" id="KW-1133">Transmembrane helix</keyword>